<feature type="transmembrane region" description="Helical" evidence="2">
    <location>
        <begin position="56"/>
        <end position="75"/>
    </location>
</feature>
<gene>
    <name evidence="3" type="ORF">SINC0208_LOCUS4503</name>
</gene>
<accession>A0A7S3IJS0</accession>
<evidence type="ECO:0000313" key="3">
    <source>
        <dbReference type="EMBL" id="CAE0323917.1"/>
    </source>
</evidence>
<name>A0A7S3IJS0_9SPIT</name>
<keyword evidence="2" id="KW-1133">Transmembrane helix</keyword>
<proteinExistence type="predicted"/>
<organism evidence="3">
    <name type="scientific">Strombidium inclinatum</name>
    <dbReference type="NCBI Taxonomy" id="197538"/>
    <lineage>
        <taxon>Eukaryota</taxon>
        <taxon>Sar</taxon>
        <taxon>Alveolata</taxon>
        <taxon>Ciliophora</taxon>
        <taxon>Intramacronucleata</taxon>
        <taxon>Spirotrichea</taxon>
        <taxon>Oligotrichia</taxon>
        <taxon>Strombidiidae</taxon>
        <taxon>Strombidium</taxon>
    </lineage>
</organism>
<feature type="transmembrane region" description="Helical" evidence="2">
    <location>
        <begin position="12"/>
        <end position="44"/>
    </location>
</feature>
<dbReference type="AlphaFoldDB" id="A0A7S3IJS0"/>
<feature type="compositionally biased region" description="Gly residues" evidence="1">
    <location>
        <begin position="146"/>
        <end position="158"/>
    </location>
</feature>
<feature type="region of interest" description="Disordered" evidence="1">
    <location>
        <begin position="125"/>
        <end position="158"/>
    </location>
</feature>
<protein>
    <submittedName>
        <fullName evidence="3">Uncharacterized protein</fullName>
    </submittedName>
</protein>
<evidence type="ECO:0000256" key="2">
    <source>
        <dbReference type="SAM" id="Phobius"/>
    </source>
</evidence>
<dbReference type="EMBL" id="HBIH01010819">
    <property type="protein sequence ID" value="CAE0323917.1"/>
    <property type="molecule type" value="Transcribed_RNA"/>
</dbReference>
<keyword evidence="2" id="KW-0472">Membrane</keyword>
<sequence length="158" mass="17506">MNWSVEQGADFWGLVMVGIISLTALAWVTFSGMFGQLVIYLLFLEQTQTISDFFRLLWSYVLMFFEFLENLGVFLQWVWDYWIAYAWGKFSVWFAAYIDWSINKDDYTKPESTYDVAALLGGGESGEAAEAPADEQAEGGPPEGGPPDGGEGGPPGGN</sequence>
<reference evidence="3" key="1">
    <citation type="submission" date="2021-01" db="EMBL/GenBank/DDBJ databases">
        <authorList>
            <person name="Corre E."/>
            <person name="Pelletier E."/>
            <person name="Niang G."/>
            <person name="Scheremetjew M."/>
            <person name="Finn R."/>
            <person name="Kale V."/>
            <person name="Holt S."/>
            <person name="Cochrane G."/>
            <person name="Meng A."/>
            <person name="Brown T."/>
            <person name="Cohen L."/>
        </authorList>
    </citation>
    <scope>NUCLEOTIDE SEQUENCE</scope>
    <source>
        <strain evidence="3">S3</strain>
    </source>
</reference>
<keyword evidence="2" id="KW-0812">Transmembrane</keyword>
<evidence type="ECO:0000256" key="1">
    <source>
        <dbReference type="SAM" id="MobiDB-lite"/>
    </source>
</evidence>